<reference evidence="3" key="1">
    <citation type="submission" date="2016-09" db="EMBL/GenBank/DDBJ databases">
        <authorList>
            <person name="Koehorst J."/>
        </authorList>
    </citation>
    <scope>NUCLEOTIDE SEQUENCE [LARGE SCALE GENOMIC DNA]</scope>
</reference>
<keyword evidence="1" id="KW-0472">Membrane</keyword>
<dbReference type="AlphaFoldDB" id="A0A1C7P9B4"/>
<sequence>MSETNNTPEPTHDCAETIGIYLRDVHTRAEMEYDKNDGLLGYGIHKHAWTAVAKAAPGIIATHAGDDVREWLARQASTSSGWRKWLFGIACASVGAVVLWGASFFTSCAPVTPEQVQQIDAAHAIMHRVTGTGCTLCRSVTSKFK</sequence>
<organism evidence="2 3">
    <name type="scientific">Akkermansia glycaniphila</name>
    <dbReference type="NCBI Taxonomy" id="1679444"/>
    <lineage>
        <taxon>Bacteria</taxon>
        <taxon>Pseudomonadati</taxon>
        <taxon>Verrucomicrobiota</taxon>
        <taxon>Verrucomicrobiia</taxon>
        <taxon>Verrucomicrobiales</taxon>
        <taxon>Akkermansiaceae</taxon>
        <taxon>Akkermansia</taxon>
    </lineage>
</organism>
<dbReference type="RefSeq" id="WP_067777587.1">
    <property type="nucleotide sequence ID" value="NZ_LIGX01000040.1"/>
</dbReference>
<dbReference type="KEGG" id="agl:PYTT_2413"/>
<dbReference type="EMBL" id="LT629973">
    <property type="protein sequence ID" value="SEH99619.1"/>
    <property type="molecule type" value="Genomic_DNA"/>
</dbReference>
<proteinExistence type="predicted"/>
<keyword evidence="1" id="KW-0812">Transmembrane</keyword>
<dbReference type="STRING" id="1679444.PYTT_2413"/>
<feature type="transmembrane region" description="Helical" evidence="1">
    <location>
        <begin position="85"/>
        <end position="105"/>
    </location>
</feature>
<gene>
    <name evidence="2" type="ORF">PYTT_2413</name>
</gene>
<keyword evidence="3" id="KW-1185">Reference proteome</keyword>
<evidence type="ECO:0000313" key="3">
    <source>
        <dbReference type="Proteomes" id="UP000176204"/>
    </source>
</evidence>
<keyword evidence="1" id="KW-1133">Transmembrane helix</keyword>
<evidence type="ECO:0000313" key="2">
    <source>
        <dbReference type="EMBL" id="SEH99619.1"/>
    </source>
</evidence>
<name>A0A1C7P9B4_9BACT</name>
<protein>
    <submittedName>
        <fullName evidence="2">Uncharacterized protein</fullName>
    </submittedName>
</protein>
<evidence type="ECO:0000256" key="1">
    <source>
        <dbReference type="SAM" id="Phobius"/>
    </source>
</evidence>
<dbReference type="Proteomes" id="UP000176204">
    <property type="component" value="Chromosome I"/>
</dbReference>
<accession>A0A1C7P9B4</accession>